<dbReference type="Gramene" id="KZN07318">
    <property type="protein sequence ID" value="KZN07318"/>
    <property type="gene ID" value="DCAR_008155"/>
</dbReference>
<sequence length="157" mass="17741">MADQEQEFQEEEMWGVVLKQKERKQGFTTRKMKSFSSSSCLSAAWQSPMHTAQEKMVSKAKNVTSEALQQKPSAPLKIPGCYNMQDSNNGDDNVAENEEDDDDEETMVPPHEYMAKKMARTRSASHSMCEGIGRTLKGRDLCKLRNAILTQTGFLEK</sequence>
<dbReference type="EMBL" id="CP093344">
    <property type="protein sequence ID" value="WOG89976.1"/>
    <property type="molecule type" value="Genomic_DNA"/>
</dbReference>
<feature type="region of interest" description="Disordered" evidence="2">
    <location>
        <begin position="57"/>
        <end position="109"/>
    </location>
</feature>
<dbReference type="OMA" id="SASHSMC"/>
<feature type="compositionally biased region" description="Acidic residues" evidence="2">
    <location>
        <begin position="93"/>
        <end position="106"/>
    </location>
</feature>
<dbReference type="EMBL" id="LNRQ01000002">
    <property type="protein sequence ID" value="KZN07318.1"/>
    <property type="molecule type" value="Genomic_DNA"/>
</dbReference>
<dbReference type="STRING" id="79200.A0A166F453"/>
<reference evidence="4" key="2">
    <citation type="submission" date="2022-03" db="EMBL/GenBank/DDBJ databases">
        <title>Draft title - Genomic analysis of global carrot germplasm unveils the trajectory of domestication and the origin of high carotenoid orange carrot.</title>
        <authorList>
            <person name="Iorizzo M."/>
            <person name="Ellison S."/>
            <person name="Senalik D."/>
            <person name="Macko-Podgorni A."/>
            <person name="Grzebelus D."/>
            <person name="Bostan H."/>
            <person name="Rolling W."/>
            <person name="Curaba J."/>
            <person name="Simon P."/>
        </authorList>
    </citation>
    <scope>NUCLEOTIDE SEQUENCE</scope>
    <source>
        <tissue evidence="4">Leaf</tissue>
    </source>
</reference>
<evidence type="ECO:0000256" key="1">
    <source>
        <dbReference type="ARBA" id="ARBA00034773"/>
    </source>
</evidence>
<dbReference type="AlphaFoldDB" id="A0A166F453"/>
<dbReference type="InterPro" id="IPR007608">
    <property type="entry name" value="Senescence_reg_S40"/>
</dbReference>
<organism evidence="3">
    <name type="scientific">Daucus carota subsp. sativus</name>
    <name type="common">Carrot</name>
    <dbReference type="NCBI Taxonomy" id="79200"/>
    <lineage>
        <taxon>Eukaryota</taxon>
        <taxon>Viridiplantae</taxon>
        <taxon>Streptophyta</taxon>
        <taxon>Embryophyta</taxon>
        <taxon>Tracheophyta</taxon>
        <taxon>Spermatophyta</taxon>
        <taxon>Magnoliopsida</taxon>
        <taxon>eudicotyledons</taxon>
        <taxon>Gunneridae</taxon>
        <taxon>Pentapetalae</taxon>
        <taxon>asterids</taxon>
        <taxon>campanulids</taxon>
        <taxon>Apiales</taxon>
        <taxon>Apiaceae</taxon>
        <taxon>Apioideae</taxon>
        <taxon>Scandiceae</taxon>
        <taxon>Daucinae</taxon>
        <taxon>Daucus</taxon>
        <taxon>Daucus sect. Daucus</taxon>
    </lineage>
</organism>
<dbReference type="GO" id="GO:0010150">
    <property type="term" value="P:leaf senescence"/>
    <property type="evidence" value="ECO:0007669"/>
    <property type="project" value="UniProtKB-ARBA"/>
</dbReference>
<evidence type="ECO:0000256" key="2">
    <source>
        <dbReference type="SAM" id="MobiDB-lite"/>
    </source>
</evidence>
<reference evidence="3" key="1">
    <citation type="journal article" date="2016" name="Nat. Genet.">
        <title>A high-quality carrot genome assembly provides new insights into carotenoid accumulation and asterid genome evolution.</title>
        <authorList>
            <person name="Iorizzo M."/>
            <person name="Ellison S."/>
            <person name="Senalik D."/>
            <person name="Zeng P."/>
            <person name="Satapoomin P."/>
            <person name="Huang J."/>
            <person name="Bowman M."/>
            <person name="Iovene M."/>
            <person name="Sanseverino W."/>
            <person name="Cavagnaro P."/>
            <person name="Yildiz M."/>
            <person name="Macko-Podgorni A."/>
            <person name="Moranska E."/>
            <person name="Grzebelus E."/>
            <person name="Grzebelus D."/>
            <person name="Ashrafi H."/>
            <person name="Zheng Z."/>
            <person name="Cheng S."/>
            <person name="Spooner D."/>
            <person name="Van Deynze A."/>
            <person name="Simon P."/>
        </authorList>
    </citation>
    <scope>NUCLEOTIDE SEQUENCE [LARGE SCALE GENOMIC DNA]</scope>
    <source>
        <tissue evidence="3">Leaf</tissue>
    </source>
</reference>
<accession>A0A166F453</accession>
<dbReference type="OrthoDB" id="1917735at2759"/>
<dbReference type="PANTHER" id="PTHR33083:SF79">
    <property type="entry name" value="SENESCENCE REGULATOR"/>
    <property type="match status" value="1"/>
</dbReference>
<evidence type="ECO:0000313" key="3">
    <source>
        <dbReference type="EMBL" id="KZN07318.1"/>
    </source>
</evidence>
<dbReference type="KEGG" id="dcr:108208703"/>
<name>A0A166F453_DAUCS</name>
<feature type="compositionally biased region" description="Polar residues" evidence="2">
    <location>
        <begin position="61"/>
        <end position="72"/>
    </location>
</feature>
<dbReference type="PANTHER" id="PTHR33083">
    <property type="entry name" value="EXPRESSED PROTEIN"/>
    <property type="match status" value="1"/>
</dbReference>
<keyword evidence="5" id="KW-1185">Reference proteome</keyword>
<comment type="similarity">
    <text evidence="1">Belongs to the senescence regulator S40 family.</text>
</comment>
<evidence type="ECO:0000313" key="5">
    <source>
        <dbReference type="Proteomes" id="UP000077755"/>
    </source>
</evidence>
<proteinExistence type="inferred from homology"/>
<dbReference type="Pfam" id="PF04520">
    <property type="entry name" value="Senescence_reg"/>
    <property type="match status" value="1"/>
</dbReference>
<protein>
    <submittedName>
        <fullName evidence="3">Uncharacterized protein</fullName>
    </submittedName>
</protein>
<evidence type="ECO:0000313" key="4">
    <source>
        <dbReference type="EMBL" id="WOG89976.1"/>
    </source>
</evidence>
<dbReference type="Proteomes" id="UP000077755">
    <property type="component" value="Chromosome 2"/>
</dbReference>
<gene>
    <name evidence="3" type="ORF">DCAR_008155</name>
    <name evidence="4" type="ORF">DCAR_0209217</name>
</gene>